<dbReference type="InterPro" id="IPR003593">
    <property type="entry name" value="AAA+_ATPase"/>
</dbReference>
<dbReference type="GO" id="GO:0005524">
    <property type="term" value="F:ATP binding"/>
    <property type="evidence" value="ECO:0007669"/>
    <property type="project" value="UniProtKB-KW"/>
</dbReference>
<evidence type="ECO:0000256" key="3">
    <source>
        <dbReference type="ARBA" id="ARBA00022705"/>
    </source>
</evidence>
<dbReference type="GO" id="GO:0006270">
    <property type="term" value="P:DNA replication initiation"/>
    <property type="evidence" value="ECO:0007669"/>
    <property type="project" value="TreeGrafter"/>
</dbReference>
<dbReference type="InterPro" id="IPR050311">
    <property type="entry name" value="ORC1/CDC6"/>
</dbReference>
<evidence type="ECO:0000256" key="6">
    <source>
        <dbReference type="RuleBase" id="RU365058"/>
    </source>
</evidence>
<comment type="similarity">
    <text evidence="2 6">Belongs to the ORC1 family.</text>
</comment>
<organism evidence="9 10">
    <name type="scientific">Babesia ovis</name>
    <dbReference type="NCBI Taxonomy" id="5869"/>
    <lineage>
        <taxon>Eukaryota</taxon>
        <taxon>Sar</taxon>
        <taxon>Alveolata</taxon>
        <taxon>Apicomplexa</taxon>
        <taxon>Aconoidasida</taxon>
        <taxon>Piroplasmida</taxon>
        <taxon>Babesiidae</taxon>
        <taxon>Babesia</taxon>
    </lineage>
</organism>
<dbReference type="InterPro" id="IPR003959">
    <property type="entry name" value="ATPase_AAA_core"/>
</dbReference>
<dbReference type="Proteomes" id="UP001057455">
    <property type="component" value="Unassembled WGS sequence"/>
</dbReference>
<comment type="subunit">
    <text evidence="6">ORC is composed of six subunits.</text>
</comment>
<evidence type="ECO:0000256" key="1">
    <source>
        <dbReference type="ARBA" id="ARBA00004123"/>
    </source>
</evidence>
<feature type="region of interest" description="Disordered" evidence="7">
    <location>
        <begin position="203"/>
        <end position="226"/>
    </location>
</feature>
<dbReference type="GO" id="GO:0003682">
    <property type="term" value="F:chromatin binding"/>
    <property type="evidence" value="ECO:0007669"/>
    <property type="project" value="InterPro"/>
</dbReference>
<reference evidence="9" key="1">
    <citation type="submission" date="2019-12" db="EMBL/GenBank/DDBJ databases">
        <title>Genome sequence of Babesia ovis.</title>
        <authorList>
            <person name="Yamagishi J."/>
            <person name="Sevinc F."/>
            <person name="Xuan X."/>
        </authorList>
    </citation>
    <scope>NUCLEOTIDE SEQUENCE</scope>
    <source>
        <strain evidence="9">Selcuk</strain>
    </source>
</reference>
<dbReference type="EMBL" id="BLIY01000022">
    <property type="protein sequence ID" value="GFE55462.1"/>
    <property type="molecule type" value="Genomic_DNA"/>
</dbReference>
<comment type="function">
    <text evidence="6">Component of the origin recognition complex (ORC) that binds origins of replication. DNA-binding is ATP-dependent, however specific DNA sequences that define origins of replication have not been identified so far. ORC is required to assemble the pre-replication complex necessary to initiate DNA replication.</text>
</comment>
<gene>
    <name evidence="9" type="ORF">BaOVIS_028660</name>
</gene>
<dbReference type="PANTHER" id="PTHR10763">
    <property type="entry name" value="CELL DIVISION CONTROL PROTEIN 6-RELATED"/>
    <property type="match status" value="1"/>
</dbReference>
<dbReference type="GO" id="GO:0005664">
    <property type="term" value="C:nuclear origin of replication recognition complex"/>
    <property type="evidence" value="ECO:0007669"/>
    <property type="project" value="TreeGrafter"/>
</dbReference>
<dbReference type="PANTHER" id="PTHR10763:SF23">
    <property type="entry name" value="ORIGIN RECOGNITION COMPLEX SUBUNIT 1"/>
    <property type="match status" value="1"/>
</dbReference>
<evidence type="ECO:0000256" key="5">
    <source>
        <dbReference type="ARBA" id="ARBA00023242"/>
    </source>
</evidence>
<evidence type="ECO:0000313" key="9">
    <source>
        <dbReference type="EMBL" id="GFE55462.1"/>
    </source>
</evidence>
<dbReference type="Gene3D" id="1.10.8.60">
    <property type="match status" value="1"/>
</dbReference>
<comment type="subcellular location">
    <subcellularLocation>
        <location evidence="1 6">Nucleus</location>
    </subcellularLocation>
</comment>
<dbReference type="SUPFAM" id="SSF52540">
    <property type="entry name" value="P-loop containing nucleoside triphosphate hydrolases"/>
    <property type="match status" value="1"/>
</dbReference>
<sequence length="603" mass="67252">MAQTVSENNMEIDPTPAIQCGSIVLEVDGKKFYQSLKKGVDVIKVGDSVDVVVRFLTQERRKTRLAKIAAIFQDNTGELNVEVAYYYDANDRIPGLNRKLNTNNAKTSTHKETQWDGFTHHNEVVASNAFECVTADAIDDLVIVHRSKDEYQAAVDEADDEYGHVFCNTLCYSESFAVKPFDVELHWKKIMLESSQYHRVYHMESSESPKGTSGETAASGTTERIMGREAEANRIRTFIETGIRQGGTGQLLYVSGVPGTGKTATINMIVQELLAKKLAAKLPWFNLVEVNGVNLVDPNDFYRCLYSKLFKKPAPHYVKAYKQLDSYFSNNKTPCVLVVDEADYIVTRKQKVLFTIFDWPSRKSSKLIVVIVSNTIDLPSRMKASCVSRLAFGTLVFQPYRYQQILDVLAANPDISRHIDDLALQLCARRVTNYSGDMRKALQICKLAMALADGGKVTTAEMNRVSNMVLSSAVIESLRYSSTAMSCLLVAMVLELKDTQLSVACARNVYDSFRGMMAVINPDMRVSISIESFRKLLVSASLSGIISLEPTVFTTLTSGRKIQVYNGISEDLGDTGIVPEVDIGQIVTALSRDPYWEQKLRDL</sequence>
<dbReference type="AlphaFoldDB" id="A0A9W5TC38"/>
<evidence type="ECO:0000259" key="8">
    <source>
        <dbReference type="PROSITE" id="PS51038"/>
    </source>
</evidence>
<keyword evidence="5 6" id="KW-0539">Nucleus</keyword>
<evidence type="ECO:0000313" key="10">
    <source>
        <dbReference type="Proteomes" id="UP001057455"/>
    </source>
</evidence>
<dbReference type="PROSITE" id="PS51038">
    <property type="entry name" value="BAH"/>
    <property type="match status" value="1"/>
</dbReference>
<dbReference type="InterPro" id="IPR001025">
    <property type="entry name" value="BAH_dom"/>
</dbReference>
<comment type="caution">
    <text evidence="9">The sequence shown here is derived from an EMBL/GenBank/DDBJ whole genome shotgun (WGS) entry which is preliminary data.</text>
</comment>
<dbReference type="CDD" id="cd00009">
    <property type="entry name" value="AAA"/>
    <property type="match status" value="1"/>
</dbReference>
<dbReference type="InterPro" id="IPR027417">
    <property type="entry name" value="P-loop_NTPase"/>
</dbReference>
<keyword evidence="6" id="KW-0067">ATP-binding</keyword>
<dbReference type="GO" id="GO:0003688">
    <property type="term" value="F:DNA replication origin binding"/>
    <property type="evidence" value="ECO:0007669"/>
    <property type="project" value="TreeGrafter"/>
</dbReference>
<dbReference type="Gene3D" id="3.40.50.300">
    <property type="entry name" value="P-loop containing nucleotide triphosphate hydrolases"/>
    <property type="match status" value="1"/>
</dbReference>
<dbReference type="OrthoDB" id="1926878at2759"/>
<evidence type="ECO:0000256" key="4">
    <source>
        <dbReference type="ARBA" id="ARBA00023125"/>
    </source>
</evidence>
<dbReference type="Gene3D" id="2.30.30.490">
    <property type="match status" value="1"/>
</dbReference>
<dbReference type="InterPro" id="IPR043151">
    <property type="entry name" value="BAH_sf"/>
</dbReference>
<accession>A0A9W5TC38</accession>
<evidence type="ECO:0000256" key="2">
    <source>
        <dbReference type="ARBA" id="ARBA00008398"/>
    </source>
</evidence>
<dbReference type="Pfam" id="PF00004">
    <property type="entry name" value="AAA"/>
    <property type="match status" value="1"/>
</dbReference>
<feature type="domain" description="BAH" evidence="8">
    <location>
        <begin position="41"/>
        <end position="182"/>
    </location>
</feature>
<proteinExistence type="inferred from homology"/>
<keyword evidence="3 6" id="KW-0235">DNA replication</keyword>
<evidence type="ECO:0000256" key="7">
    <source>
        <dbReference type="SAM" id="MobiDB-lite"/>
    </source>
</evidence>
<keyword evidence="10" id="KW-1185">Reference proteome</keyword>
<dbReference type="GO" id="GO:0033314">
    <property type="term" value="P:mitotic DNA replication checkpoint signaling"/>
    <property type="evidence" value="ECO:0007669"/>
    <property type="project" value="TreeGrafter"/>
</dbReference>
<name>A0A9W5TC38_BABOV</name>
<keyword evidence="6" id="KW-0547">Nucleotide-binding</keyword>
<keyword evidence="4 6" id="KW-0238">DNA-binding</keyword>
<dbReference type="GO" id="GO:0016887">
    <property type="term" value="F:ATP hydrolysis activity"/>
    <property type="evidence" value="ECO:0007669"/>
    <property type="project" value="InterPro"/>
</dbReference>
<feature type="compositionally biased region" description="Low complexity" evidence="7">
    <location>
        <begin position="211"/>
        <end position="223"/>
    </location>
</feature>
<dbReference type="SMART" id="SM00382">
    <property type="entry name" value="AAA"/>
    <property type="match status" value="1"/>
</dbReference>
<protein>
    <recommendedName>
        <fullName evidence="6">Origin recognition complex subunit 1</fullName>
    </recommendedName>
</protein>